<dbReference type="PANTHER" id="PTHR43212">
    <property type="entry name" value="QUERCETIN 2,3-DIOXYGENASE"/>
    <property type="match status" value="1"/>
</dbReference>
<evidence type="ECO:0000313" key="7">
    <source>
        <dbReference type="Proteomes" id="UP000540656"/>
    </source>
</evidence>
<sequence length="227" mass="24033">MEIHRSGDRFATDAERRRTRHSFSFGSHYDPDNLRFGLLVCHNDDLVLPGGGYPDHPHSNLEIVTWVLSGALRHTDSKGHTGVVEPGRVQVMSAGSGVVHSETVDATSGPTRFIQTWVLPDEPGGETTYSSAAAEPAGQWLPVVSGSHPDAATRISANRATLYAALLAAGERVEVPETPLAHLFVTTGSAVFEGSALGEGDAVRLRAEGGTITAAAPTELLLWTFAG</sequence>
<dbReference type="GO" id="GO:0046872">
    <property type="term" value="F:metal ion binding"/>
    <property type="evidence" value="ECO:0007669"/>
    <property type="project" value="UniProtKB-KW"/>
</dbReference>
<dbReference type="InterPro" id="IPR011051">
    <property type="entry name" value="RmlC_Cupin_sf"/>
</dbReference>
<dbReference type="InterPro" id="IPR012093">
    <property type="entry name" value="Pirin"/>
</dbReference>
<dbReference type="InterPro" id="IPR003829">
    <property type="entry name" value="Pirin_N_dom"/>
</dbReference>
<evidence type="ECO:0000256" key="1">
    <source>
        <dbReference type="ARBA" id="ARBA00008416"/>
    </source>
</evidence>
<name>A0A7Y9URE6_9ACTN</name>
<dbReference type="Gene3D" id="2.60.120.10">
    <property type="entry name" value="Jelly Rolls"/>
    <property type="match status" value="2"/>
</dbReference>
<dbReference type="Pfam" id="PF02678">
    <property type="entry name" value="Pirin"/>
    <property type="match status" value="1"/>
</dbReference>
<organism evidence="6 7">
    <name type="scientific">Nocardioides daedukensis</name>
    <dbReference type="NCBI Taxonomy" id="634462"/>
    <lineage>
        <taxon>Bacteria</taxon>
        <taxon>Bacillati</taxon>
        <taxon>Actinomycetota</taxon>
        <taxon>Actinomycetes</taxon>
        <taxon>Propionibacteriales</taxon>
        <taxon>Nocardioidaceae</taxon>
        <taxon>Nocardioides</taxon>
    </lineage>
</organism>
<comment type="cofactor">
    <cofactor evidence="2">
        <name>Fe cation</name>
        <dbReference type="ChEBI" id="CHEBI:24875"/>
    </cofactor>
    <text evidence="2">Binds 1 Fe cation per subunit.</text>
</comment>
<feature type="binding site" evidence="2">
    <location>
        <position position="100"/>
    </location>
    <ligand>
        <name>Fe cation</name>
        <dbReference type="ChEBI" id="CHEBI:24875"/>
    </ligand>
</feature>
<feature type="domain" description="Pirin N-terminal" evidence="4">
    <location>
        <begin position="14"/>
        <end position="118"/>
    </location>
</feature>
<evidence type="ECO:0000313" key="6">
    <source>
        <dbReference type="EMBL" id="NYG59621.1"/>
    </source>
</evidence>
<keyword evidence="2" id="KW-0408">Iron</keyword>
<feature type="binding site" evidence="2">
    <location>
        <position position="102"/>
    </location>
    <ligand>
        <name>Fe cation</name>
        <dbReference type="ChEBI" id="CHEBI:24875"/>
    </ligand>
</feature>
<evidence type="ECO:0000256" key="3">
    <source>
        <dbReference type="RuleBase" id="RU003457"/>
    </source>
</evidence>
<feature type="binding site" evidence="2">
    <location>
        <position position="58"/>
    </location>
    <ligand>
        <name>Fe cation</name>
        <dbReference type="ChEBI" id="CHEBI:24875"/>
    </ligand>
</feature>
<dbReference type="InterPro" id="IPR041602">
    <property type="entry name" value="Quercetinase_C"/>
</dbReference>
<dbReference type="PANTHER" id="PTHR43212:SF3">
    <property type="entry name" value="QUERCETIN 2,3-DIOXYGENASE"/>
    <property type="match status" value="1"/>
</dbReference>
<keyword evidence="2" id="KW-0479">Metal-binding</keyword>
<dbReference type="EMBL" id="JACCAA010000001">
    <property type="protein sequence ID" value="NYG59621.1"/>
    <property type="molecule type" value="Genomic_DNA"/>
</dbReference>
<gene>
    <name evidence="6" type="ORF">BJ980_002544</name>
</gene>
<feature type="binding site" evidence="2">
    <location>
        <position position="56"/>
    </location>
    <ligand>
        <name>Fe cation</name>
        <dbReference type="ChEBI" id="CHEBI:24875"/>
    </ligand>
</feature>
<dbReference type="Pfam" id="PF17954">
    <property type="entry name" value="Pirin_C_2"/>
    <property type="match status" value="1"/>
</dbReference>
<dbReference type="InterPro" id="IPR014710">
    <property type="entry name" value="RmlC-like_jellyroll"/>
</dbReference>
<reference evidence="6 7" key="1">
    <citation type="submission" date="2020-07" db="EMBL/GenBank/DDBJ databases">
        <title>Sequencing the genomes of 1000 actinobacteria strains.</title>
        <authorList>
            <person name="Klenk H.-P."/>
        </authorList>
    </citation>
    <scope>NUCLEOTIDE SEQUENCE [LARGE SCALE GENOMIC DNA]</scope>
    <source>
        <strain evidence="6 7">DSM 23819</strain>
    </source>
</reference>
<dbReference type="Proteomes" id="UP000540656">
    <property type="component" value="Unassembled WGS sequence"/>
</dbReference>
<evidence type="ECO:0000259" key="4">
    <source>
        <dbReference type="Pfam" id="PF02678"/>
    </source>
</evidence>
<feature type="domain" description="Quercetin 2,3-dioxygenase C-terminal cupin" evidence="5">
    <location>
        <begin position="144"/>
        <end position="222"/>
    </location>
</feature>
<dbReference type="PIRSF" id="PIRSF006232">
    <property type="entry name" value="Pirin"/>
    <property type="match status" value="1"/>
</dbReference>
<evidence type="ECO:0008006" key="8">
    <source>
        <dbReference type="Google" id="ProtNLM"/>
    </source>
</evidence>
<accession>A0A7Y9URE6</accession>
<comment type="similarity">
    <text evidence="1 3">Belongs to the pirin family.</text>
</comment>
<evidence type="ECO:0000256" key="2">
    <source>
        <dbReference type="PIRSR" id="PIRSR006232-1"/>
    </source>
</evidence>
<proteinExistence type="inferred from homology"/>
<comment type="caution">
    <text evidence="6">The sequence shown here is derived from an EMBL/GenBank/DDBJ whole genome shotgun (WGS) entry which is preliminary data.</text>
</comment>
<keyword evidence="7" id="KW-1185">Reference proteome</keyword>
<protein>
    <recommendedName>
        <fullName evidence="8">Pirin family protein</fullName>
    </recommendedName>
</protein>
<dbReference type="RefSeq" id="WP_218855503.1">
    <property type="nucleotide sequence ID" value="NZ_JACCAA010000001.1"/>
</dbReference>
<evidence type="ECO:0000259" key="5">
    <source>
        <dbReference type="Pfam" id="PF17954"/>
    </source>
</evidence>
<dbReference type="SUPFAM" id="SSF51182">
    <property type="entry name" value="RmlC-like cupins"/>
    <property type="match status" value="1"/>
</dbReference>
<dbReference type="AlphaFoldDB" id="A0A7Y9URE6"/>